<evidence type="ECO:0000313" key="2">
    <source>
        <dbReference type="EMBL" id="CAH1417114.1"/>
    </source>
</evidence>
<feature type="compositionally biased region" description="Polar residues" evidence="1">
    <location>
        <begin position="1"/>
        <end position="12"/>
    </location>
</feature>
<dbReference type="Proteomes" id="UP001157418">
    <property type="component" value="Unassembled WGS sequence"/>
</dbReference>
<evidence type="ECO:0000313" key="3">
    <source>
        <dbReference type="Proteomes" id="UP001157418"/>
    </source>
</evidence>
<name>A0AAU9LNB5_9ASTR</name>
<keyword evidence="3" id="KW-1185">Reference proteome</keyword>
<feature type="region of interest" description="Disordered" evidence="1">
    <location>
        <begin position="1"/>
        <end position="43"/>
    </location>
</feature>
<dbReference type="EMBL" id="CAKMRJ010000002">
    <property type="protein sequence ID" value="CAH1417114.1"/>
    <property type="molecule type" value="Genomic_DNA"/>
</dbReference>
<accession>A0AAU9LNB5</accession>
<dbReference type="AlphaFoldDB" id="A0AAU9LNB5"/>
<sequence>MNSQVTSTNTHPLTYPRQSGIPILTHGQWNQGEESSSSGGLRLFGKSAPSPNFTAKVIFSLLICSLFRPAISLALLFDPPSRSPPHSISL</sequence>
<organism evidence="2 3">
    <name type="scientific">Lactuca virosa</name>
    <dbReference type="NCBI Taxonomy" id="75947"/>
    <lineage>
        <taxon>Eukaryota</taxon>
        <taxon>Viridiplantae</taxon>
        <taxon>Streptophyta</taxon>
        <taxon>Embryophyta</taxon>
        <taxon>Tracheophyta</taxon>
        <taxon>Spermatophyta</taxon>
        <taxon>Magnoliopsida</taxon>
        <taxon>eudicotyledons</taxon>
        <taxon>Gunneridae</taxon>
        <taxon>Pentapetalae</taxon>
        <taxon>asterids</taxon>
        <taxon>campanulids</taxon>
        <taxon>Asterales</taxon>
        <taxon>Asteraceae</taxon>
        <taxon>Cichorioideae</taxon>
        <taxon>Cichorieae</taxon>
        <taxon>Lactucinae</taxon>
        <taxon>Lactuca</taxon>
    </lineage>
</organism>
<evidence type="ECO:0000256" key="1">
    <source>
        <dbReference type="SAM" id="MobiDB-lite"/>
    </source>
</evidence>
<proteinExistence type="predicted"/>
<comment type="caution">
    <text evidence="2">The sequence shown here is derived from an EMBL/GenBank/DDBJ whole genome shotgun (WGS) entry which is preliminary data.</text>
</comment>
<protein>
    <submittedName>
        <fullName evidence="2">Uncharacterized protein</fullName>
    </submittedName>
</protein>
<reference evidence="2 3" key="1">
    <citation type="submission" date="2022-01" db="EMBL/GenBank/DDBJ databases">
        <authorList>
            <person name="Xiong W."/>
            <person name="Schranz E."/>
        </authorList>
    </citation>
    <scope>NUCLEOTIDE SEQUENCE [LARGE SCALE GENOMIC DNA]</scope>
</reference>
<gene>
    <name evidence="2" type="ORF">LVIROSA_LOCUS4826</name>
</gene>